<evidence type="ECO:0000313" key="4">
    <source>
        <dbReference type="Proteomes" id="UP000594262"/>
    </source>
</evidence>
<feature type="transmembrane region" description="Helical" evidence="2">
    <location>
        <begin position="229"/>
        <end position="251"/>
    </location>
</feature>
<dbReference type="InterPro" id="IPR051951">
    <property type="entry name" value="UNC-93_regulatory"/>
</dbReference>
<dbReference type="PANTHER" id="PTHR19444:SF13">
    <property type="entry name" value="PROTEIN UNC-93 HOMOLOG A"/>
    <property type="match status" value="1"/>
</dbReference>
<organism evidence="3 4">
    <name type="scientific">Clytia hemisphaerica</name>
    <dbReference type="NCBI Taxonomy" id="252671"/>
    <lineage>
        <taxon>Eukaryota</taxon>
        <taxon>Metazoa</taxon>
        <taxon>Cnidaria</taxon>
        <taxon>Hydrozoa</taxon>
        <taxon>Hydroidolina</taxon>
        <taxon>Leptothecata</taxon>
        <taxon>Obeliida</taxon>
        <taxon>Clytiidae</taxon>
        <taxon>Clytia</taxon>
    </lineage>
</organism>
<feature type="transmembrane region" description="Helical" evidence="2">
    <location>
        <begin position="170"/>
        <end position="191"/>
    </location>
</feature>
<name>A0A7M5XI61_9CNID</name>
<dbReference type="InterPro" id="IPR036259">
    <property type="entry name" value="MFS_trans_sf"/>
</dbReference>
<evidence type="ECO:0000256" key="1">
    <source>
        <dbReference type="ARBA" id="ARBA00009172"/>
    </source>
</evidence>
<feature type="transmembrane region" description="Helical" evidence="2">
    <location>
        <begin position="110"/>
        <end position="132"/>
    </location>
</feature>
<dbReference type="Proteomes" id="UP000594262">
    <property type="component" value="Unplaced"/>
</dbReference>
<protein>
    <submittedName>
        <fullName evidence="3">Uncharacterized protein</fullName>
    </submittedName>
</protein>
<proteinExistence type="inferred from homology"/>
<feature type="transmembrane region" description="Helical" evidence="2">
    <location>
        <begin position="139"/>
        <end position="164"/>
    </location>
</feature>
<dbReference type="PANTHER" id="PTHR19444">
    <property type="entry name" value="UNC-93 RELATED"/>
    <property type="match status" value="1"/>
</dbReference>
<keyword evidence="2" id="KW-1133">Transmembrane helix</keyword>
<dbReference type="SUPFAM" id="SSF103473">
    <property type="entry name" value="MFS general substrate transporter"/>
    <property type="match status" value="1"/>
</dbReference>
<keyword evidence="2" id="KW-0812">Transmembrane</keyword>
<evidence type="ECO:0000313" key="3">
    <source>
        <dbReference type="EnsemblMetazoa" id="CLYHEMP023423.1"/>
    </source>
</evidence>
<keyword evidence="4" id="KW-1185">Reference proteome</keyword>
<dbReference type="AlphaFoldDB" id="A0A7M5XI61"/>
<comment type="similarity">
    <text evidence="1">Belongs to the unc-93 family.</text>
</comment>
<evidence type="ECO:0000256" key="2">
    <source>
        <dbReference type="SAM" id="Phobius"/>
    </source>
</evidence>
<sequence length="269" mass="30363">MNLQCGIKACPKMNNTPSHVHQDAQGFLGFLWNWSFQEWQSLLFFSNIKEQKDSQEENVWIVVKDNLVAVLKIFREIWILELFVISMAQGMVQSFMIGDMTKNFATCAFGIQYIGYVIMCSGLGNCLAALTVHTLIEKIGIFIIIMTSWACASTIMICFFFWNVASSHPAVLLVINILFAMAEGALTSQVHGYYGVIFFERKAAAFATFSISRSIGNTISFAYGNSVCVVTKVVILLLVNFIGICFFYHVYYDNQRLKKKKIIQALQPS</sequence>
<dbReference type="OrthoDB" id="6420622at2759"/>
<dbReference type="Gene3D" id="1.20.1250.20">
    <property type="entry name" value="MFS general substrate transporter like domains"/>
    <property type="match status" value="1"/>
</dbReference>
<keyword evidence="2" id="KW-0472">Membrane</keyword>
<dbReference type="EnsemblMetazoa" id="CLYHEMT023423.1">
    <property type="protein sequence ID" value="CLYHEMP023423.1"/>
    <property type="gene ID" value="CLYHEMG023423"/>
</dbReference>
<accession>A0A7M5XI61</accession>
<reference evidence="3" key="1">
    <citation type="submission" date="2021-01" db="UniProtKB">
        <authorList>
            <consortium name="EnsemblMetazoa"/>
        </authorList>
    </citation>
    <scope>IDENTIFICATION</scope>
</reference>